<feature type="binding site" evidence="5">
    <location>
        <position position="105"/>
    </location>
    <ligand>
        <name>FAD</name>
        <dbReference type="ChEBI" id="CHEBI:57692"/>
    </ligand>
</feature>
<evidence type="ECO:0000313" key="9">
    <source>
        <dbReference type="EMBL" id="ACZ43007.1"/>
    </source>
</evidence>
<keyword evidence="2" id="KW-0285">Flavoprotein</keyword>
<evidence type="ECO:0000256" key="5">
    <source>
        <dbReference type="PIRSR" id="PIRSR000350-3"/>
    </source>
</evidence>
<dbReference type="GO" id="GO:0050660">
    <property type="term" value="F:flavin adenine dinucleotide binding"/>
    <property type="evidence" value="ECO:0007669"/>
    <property type="project" value="TreeGrafter"/>
</dbReference>
<evidence type="ECO:0000256" key="6">
    <source>
        <dbReference type="PIRSR" id="PIRSR000350-4"/>
    </source>
</evidence>
<feature type="binding site" evidence="5">
    <location>
        <position position="253"/>
    </location>
    <ligand>
        <name>NAD(+)</name>
        <dbReference type="ChEBI" id="CHEBI:57540"/>
    </ligand>
</feature>
<feature type="disulfide bond" description="Redox-active" evidence="6">
    <location>
        <begin position="41"/>
        <end position="46"/>
    </location>
</feature>
<dbReference type="OrthoDB" id="9800167at2"/>
<dbReference type="FunFam" id="3.30.390.30:FF:000001">
    <property type="entry name" value="Dihydrolipoyl dehydrogenase"/>
    <property type="match status" value="1"/>
</dbReference>
<dbReference type="GO" id="GO:0003955">
    <property type="term" value="F:NAD(P)H dehydrogenase (quinone) activity"/>
    <property type="evidence" value="ECO:0007669"/>
    <property type="project" value="TreeGrafter"/>
</dbReference>
<feature type="domain" description="FAD/NAD(P)-binding" evidence="8">
    <location>
        <begin position="4"/>
        <end position="308"/>
    </location>
</feature>
<evidence type="ECO:0000256" key="1">
    <source>
        <dbReference type="ARBA" id="ARBA00007532"/>
    </source>
</evidence>
<dbReference type="InterPro" id="IPR001100">
    <property type="entry name" value="Pyr_nuc-diS_OxRdtase"/>
</dbReference>
<organism evidence="9 10">
    <name type="scientific">Thermobaculum terrenum (strain ATCC BAA-798 / CCMEE 7001 / YNP1)</name>
    <dbReference type="NCBI Taxonomy" id="525904"/>
    <lineage>
        <taxon>Bacteria</taxon>
        <taxon>Bacillati</taxon>
        <taxon>Chloroflexota</taxon>
        <taxon>Chloroflexia</taxon>
        <taxon>Candidatus Thermobaculales</taxon>
        <taxon>Candidatus Thermobaculaceae</taxon>
        <taxon>Thermobaculum</taxon>
    </lineage>
</organism>
<dbReference type="HOGENOM" id="CLU_016755_0_3_0"/>
<keyword evidence="5" id="KW-0520">NAD</keyword>
<dbReference type="SUPFAM" id="SSF51905">
    <property type="entry name" value="FAD/NAD(P)-binding domain"/>
    <property type="match status" value="1"/>
</dbReference>
<proteinExistence type="inferred from homology"/>
<dbReference type="Pfam" id="PF07992">
    <property type="entry name" value="Pyr_redox_2"/>
    <property type="match status" value="1"/>
</dbReference>
<dbReference type="InterPro" id="IPR004099">
    <property type="entry name" value="Pyr_nucl-diS_OxRdtase_dimer"/>
</dbReference>
<sequence>MEDFDVVVLGAGTAGETLALELASEGVRVAVVADGLVGGECPFLACMPSKAMLHSARRHRLCGGPDAEAFREAIAWRDEVAEHRDDSAHAEELARAGARLFRGRGKVSRPGVVEVGRLEIGWRDLVVCTGSRPRLPRILGLEDLPCWTSDQALSSPELPGSLAILGGGAVACELAQVYAAFGTEVTVVQRSPRLLSRESPWVGELMAEVLGSQGVRVLTGRSVLGARTTSSGVALELEGGGEVPADRLLVAVGRDPNTRGLGLEQLGIATAGPLKVDARCRVEGQAHVWAAGDVTGVAPYTHTANYQARVVAANLLGRRALADYRAVPRTVYTHPPVAAVGLTRERAEEAGVEVVSARVELSEVARASAEGERIGRLELVADAARGVLVGASALGPRADEWIGEAALAIRAEVPVEVLADVVRPFPTYSEAYTEALRGILRELRAGVG</sequence>
<dbReference type="PRINTS" id="PR00411">
    <property type="entry name" value="PNDRDTASEI"/>
</dbReference>
<dbReference type="SUPFAM" id="SSF55424">
    <property type="entry name" value="FAD/NAD-linked reductases, dimerisation (C-terminal) domain"/>
    <property type="match status" value="1"/>
</dbReference>
<dbReference type="InterPro" id="IPR036188">
    <property type="entry name" value="FAD/NAD-bd_sf"/>
</dbReference>
<comment type="cofactor">
    <cofactor evidence="5">
        <name>FAD</name>
        <dbReference type="ChEBI" id="CHEBI:57692"/>
    </cofactor>
    <text evidence="5">Binds 1 FAD per subunit.</text>
</comment>
<evidence type="ECO:0000256" key="3">
    <source>
        <dbReference type="ARBA" id="ARBA00022827"/>
    </source>
</evidence>
<dbReference type="KEGG" id="ttr:Tter_2105"/>
<accession>D1CGY6</accession>
<dbReference type="EMBL" id="CP001826">
    <property type="protein sequence ID" value="ACZ43007.1"/>
    <property type="molecule type" value="Genomic_DNA"/>
</dbReference>
<dbReference type="Gene3D" id="3.30.390.30">
    <property type="match status" value="1"/>
</dbReference>
<dbReference type="Gene3D" id="3.50.50.60">
    <property type="entry name" value="FAD/NAD(P)-binding domain"/>
    <property type="match status" value="2"/>
</dbReference>
<evidence type="ECO:0000259" key="8">
    <source>
        <dbReference type="Pfam" id="PF07992"/>
    </source>
</evidence>
<dbReference type="AlphaFoldDB" id="D1CGY6"/>
<dbReference type="eggNOG" id="COG1249">
    <property type="taxonomic scope" value="Bacteria"/>
</dbReference>
<dbReference type="PRINTS" id="PR00368">
    <property type="entry name" value="FADPNR"/>
</dbReference>
<protein>
    <submittedName>
        <fullName evidence="9">Pyridine nucleotide-disulphide oxidoreductase dimerization region</fullName>
    </submittedName>
</protein>
<dbReference type="PIRSF" id="PIRSF000350">
    <property type="entry name" value="Mercury_reductase_MerA"/>
    <property type="match status" value="1"/>
</dbReference>
<dbReference type="STRING" id="525904.Tter_2105"/>
<gene>
    <name evidence="9" type="ordered locus">Tter_2105</name>
</gene>
<reference evidence="10" key="1">
    <citation type="journal article" date="2010" name="Stand. Genomic Sci.">
        <title>Complete genome sequence of 'Thermobaculum terrenum' type strain (YNP1).</title>
        <authorList>
            <person name="Kiss H."/>
            <person name="Cleland D."/>
            <person name="Lapidus A."/>
            <person name="Lucas S."/>
            <person name="Glavina Del Rio T."/>
            <person name="Nolan M."/>
            <person name="Tice H."/>
            <person name="Han C."/>
            <person name="Goodwin L."/>
            <person name="Pitluck S."/>
            <person name="Liolios K."/>
            <person name="Ivanova N."/>
            <person name="Mavromatis K."/>
            <person name="Ovchinnikova G."/>
            <person name="Pati A."/>
            <person name="Chen A."/>
            <person name="Palaniappan K."/>
            <person name="Land M."/>
            <person name="Hauser L."/>
            <person name="Chang Y."/>
            <person name="Jeffries C."/>
            <person name="Lu M."/>
            <person name="Brettin T."/>
            <person name="Detter J."/>
            <person name="Goker M."/>
            <person name="Tindall B."/>
            <person name="Beck B."/>
            <person name="McDermott T."/>
            <person name="Woyke T."/>
            <person name="Bristow J."/>
            <person name="Eisen J."/>
            <person name="Markowitz V."/>
            <person name="Hugenholtz P."/>
            <person name="Kyrpides N."/>
            <person name="Klenk H."/>
            <person name="Cheng J."/>
        </authorList>
    </citation>
    <scope>NUCLEOTIDE SEQUENCE [LARGE SCALE GENOMIC DNA]</scope>
    <source>
        <strain evidence="10">ATCC BAA-798 / YNP1</strain>
    </source>
</reference>
<feature type="binding site" evidence="5">
    <location>
        <position position="293"/>
    </location>
    <ligand>
        <name>FAD</name>
        <dbReference type="ChEBI" id="CHEBI:57692"/>
    </ligand>
</feature>
<dbReference type="InterPro" id="IPR016156">
    <property type="entry name" value="FAD/NAD-linked_Rdtase_dimer_sf"/>
</dbReference>
<keyword evidence="10" id="KW-1185">Reference proteome</keyword>
<evidence type="ECO:0000256" key="2">
    <source>
        <dbReference type="ARBA" id="ARBA00022630"/>
    </source>
</evidence>
<feature type="binding site" evidence="5">
    <location>
        <begin position="166"/>
        <end position="173"/>
    </location>
    <ligand>
        <name>NAD(+)</name>
        <dbReference type="ChEBI" id="CHEBI:57540"/>
    </ligand>
</feature>
<feature type="binding site" evidence="5">
    <location>
        <begin position="129"/>
        <end position="131"/>
    </location>
    <ligand>
        <name>FAD</name>
        <dbReference type="ChEBI" id="CHEBI:57692"/>
    </ligand>
</feature>
<name>D1CGY6_THET1</name>
<dbReference type="InterPro" id="IPR023753">
    <property type="entry name" value="FAD/NAD-binding_dom"/>
</dbReference>
<dbReference type="PANTHER" id="PTHR43014:SF2">
    <property type="entry name" value="MERCURIC REDUCTASE"/>
    <property type="match status" value="1"/>
</dbReference>
<keyword evidence="4" id="KW-0560">Oxidoreductase</keyword>
<dbReference type="Proteomes" id="UP000000323">
    <property type="component" value="Chromosome 2"/>
</dbReference>
<dbReference type="Pfam" id="PF02852">
    <property type="entry name" value="Pyr_redox_dim"/>
    <property type="match status" value="1"/>
</dbReference>
<feature type="binding site" evidence="5">
    <location>
        <position position="50"/>
    </location>
    <ligand>
        <name>FAD</name>
        <dbReference type="ChEBI" id="CHEBI:57692"/>
    </ligand>
</feature>
<comment type="similarity">
    <text evidence="1">Belongs to the class-I pyridine nucleotide-disulfide oxidoreductase family.</text>
</comment>
<keyword evidence="5" id="KW-0547">Nucleotide-binding</keyword>
<dbReference type="RefSeq" id="WP_012876038.1">
    <property type="nucleotide sequence ID" value="NC_013526.1"/>
</dbReference>
<keyword evidence="3 5" id="KW-0274">FAD</keyword>
<dbReference type="PANTHER" id="PTHR43014">
    <property type="entry name" value="MERCURIC REDUCTASE"/>
    <property type="match status" value="1"/>
</dbReference>
<evidence type="ECO:0000259" key="7">
    <source>
        <dbReference type="Pfam" id="PF02852"/>
    </source>
</evidence>
<evidence type="ECO:0000256" key="4">
    <source>
        <dbReference type="ARBA" id="ARBA00023002"/>
    </source>
</evidence>
<evidence type="ECO:0000313" key="10">
    <source>
        <dbReference type="Proteomes" id="UP000000323"/>
    </source>
</evidence>
<feature type="domain" description="Pyridine nucleotide-disulphide oxidoreductase dimerisation" evidence="7">
    <location>
        <begin position="327"/>
        <end position="435"/>
    </location>
</feature>